<sequence>MPRIYSHHSEFKCKVCGKVFQSESVLQIHTVSHNYKSTVKQKRKRTAKFYVLSEEQNEILKNTDPNQSMTLSERVLISAVADKDTVSFVQKESGRGRHKEFELNGPLHSNVCQYCPKSFQKPSDLARHIRIHTGDKPYKCSQCGKSFTLKSTMVVHERAHLHNKMFRCHICDMMYASKASLKVHMRLHTGAKPYKCSVCPMTFRASSHRKSHMATHMVMRTKAKDSLQTKTNTGETKPSTPTSPSTQPSSPKQGNSSNVVWPDMTLTVPMETLLAGNLFQNESEGIPISVNEPDIQLHQDQNISLQIDPIIEQSVSNGNIHASKMLNQTTDEQTQNNSNSVMVVSSFNSTPSDSTFVTSGPLYPQTNPTWPPPNVVIQPISNLCYQPMQNVSDPKTPLSDVNRQQFQEINIAVPSNLAGVTQQLLQSPLVVTLNNDGTGDKNQEFTVNLNNPAVIQAVQQALSNLASSRIQGQVGNLNNSDITLTINPQDLQVVTNEVTISNEIGQPTSSSGLLF</sequence>
<dbReference type="FunFam" id="3.30.160.60:FF:001115">
    <property type="entry name" value="Zinc finger protein 236"/>
    <property type="match status" value="1"/>
</dbReference>
<gene>
    <name evidence="8" type="primary">Ci-ZF(C2H2)-5</name>
</gene>
<dbReference type="EMBL" id="AB210800">
    <property type="protein sequence ID" value="BAE06805.1"/>
    <property type="molecule type" value="mRNA"/>
</dbReference>
<dbReference type="PANTHER" id="PTHR24377">
    <property type="entry name" value="IP01015P-RELATED"/>
    <property type="match status" value="1"/>
</dbReference>
<evidence type="ECO:0000256" key="3">
    <source>
        <dbReference type="ARBA" id="ARBA00022771"/>
    </source>
</evidence>
<accession>A0A1W2VP59</accession>
<feature type="compositionally biased region" description="Low complexity" evidence="6">
    <location>
        <begin position="236"/>
        <end position="253"/>
    </location>
</feature>
<keyword evidence="3" id="KW-0863">Zinc-finger</keyword>
<dbReference type="OrthoDB" id="654211at2759"/>
<feature type="domain" description="C2H2-type" evidence="7">
    <location>
        <begin position="196"/>
        <end position="216"/>
    </location>
</feature>
<dbReference type="Pfam" id="PF12874">
    <property type="entry name" value="zf-met"/>
    <property type="match status" value="1"/>
</dbReference>
<dbReference type="KEGG" id="cin:778821"/>
<feature type="domain" description="C2H2-type" evidence="7">
    <location>
        <begin position="168"/>
        <end position="188"/>
    </location>
</feature>
<feature type="domain" description="C2H2-type" evidence="7">
    <location>
        <begin position="140"/>
        <end position="162"/>
    </location>
</feature>
<dbReference type="InterPro" id="IPR036236">
    <property type="entry name" value="Znf_C2H2_sf"/>
</dbReference>
<keyword evidence="2" id="KW-0677">Repeat</keyword>
<feature type="domain" description="C2H2-type" evidence="7">
    <location>
        <begin position="112"/>
        <end position="132"/>
    </location>
</feature>
<dbReference type="Gene3D" id="3.30.160.60">
    <property type="entry name" value="Classic Zinc Finger"/>
    <property type="match status" value="5"/>
</dbReference>
<keyword evidence="4" id="KW-0862">Zinc</keyword>
<protein>
    <submittedName>
        <fullName evidence="8">Zinc finger protein</fullName>
    </submittedName>
</protein>
<evidence type="ECO:0000256" key="2">
    <source>
        <dbReference type="ARBA" id="ARBA00022737"/>
    </source>
</evidence>
<dbReference type="SMART" id="SM00355">
    <property type="entry name" value="ZnF_C2H2"/>
    <property type="match status" value="5"/>
</dbReference>
<reference evidence="8" key="3">
    <citation type="submission" date="2005-04" db="EMBL/GenBank/DDBJ databases">
        <title>Expressed genes in Ciona intestinalis.</title>
        <authorList>
            <person name="Satou Y."/>
        </authorList>
    </citation>
    <scope>NUCLEOTIDE SEQUENCE</scope>
</reference>
<reference evidence="8" key="1">
    <citation type="journal article" date="2003" name="Dev. Genes Evol.">
        <title>Genomewide surveys of developmentally relevant genes in Ciona intestinalis.</title>
        <authorList>
            <person name="Satou Y."/>
            <person name="Satoh N."/>
        </authorList>
    </citation>
    <scope>NUCLEOTIDE SEQUENCE</scope>
</reference>
<dbReference type="FunFam" id="3.30.160.60:FF:001963">
    <property type="entry name" value="Replication initiator 1"/>
    <property type="match status" value="1"/>
</dbReference>
<keyword evidence="5" id="KW-0539">Nucleus</keyword>
<dbReference type="GO" id="GO:0008270">
    <property type="term" value="F:zinc ion binding"/>
    <property type="evidence" value="ECO:0007669"/>
    <property type="project" value="UniProtKB-KW"/>
</dbReference>
<evidence type="ECO:0000256" key="4">
    <source>
        <dbReference type="ARBA" id="ARBA00022833"/>
    </source>
</evidence>
<reference evidence="8" key="2">
    <citation type="journal article" date="2004" name="Development">
        <title>Gene expression profiles of transcription factors and signaling molecules in the ascidian embryo: towards a comprehensive understanding of gene networks.</title>
        <authorList>
            <person name="Imai K.S."/>
            <person name="Hino K."/>
            <person name="Yagi K."/>
            <person name="Satoh N."/>
            <person name="Satou Y."/>
        </authorList>
    </citation>
    <scope>NUCLEOTIDE SEQUENCE</scope>
</reference>
<keyword evidence="1" id="KW-0479">Metal-binding</keyword>
<evidence type="ECO:0000313" key="8">
    <source>
        <dbReference type="EMBL" id="BAE06805.1"/>
    </source>
</evidence>
<dbReference type="InterPro" id="IPR050826">
    <property type="entry name" value="Krueppel_C2H2_ZnFinger"/>
</dbReference>
<evidence type="ECO:0000256" key="6">
    <source>
        <dbReference type="SAM" id="MobiDB-lite"/>
    </source>
</evidence>
<dbReference type="PROSITE" id="PS00028">
    <property type="entry name" value="ZINC_FINGER_C2H2_1"/>
    <property type="match status" value="5"/>
</dbReference>
<dbReference type="FunFam" id="3.30.160.60:FF:001920">
    <property type="entry name" value="Zinc finger protein 19"/>
    <property type="match status" value="1"/>
</dbReference>
<accession>Q4H2H2</accession>
<dbReference type="Pfam" id="PF00096">
    <property type="entry name" value="zf-C2H2"/>
    <property type="match status" value="4"/>
</dbReference>
<organism evidence="8">
    <name type="scientific">Ciona intestinalis</name>
    <name type="common">Transparent sea squirt</name>
    <name type="synonym">Ascidia intestinalis</name>
    <dbReference type="NCBI Taxonomy" id="7719"/>
    <lineage>
        <taxon>Eukaryota</taxon>
        <taxon>Metazoa</taxon>
        <taxon>Chordata</taxon>
        <taxon>Tunicata</taxon>
        <taxon>Ascidiacea</taxon>
        <taxon>Phlebobranchia</taxon>
        <taxon>Cionidae</taxon>
        <taxon>Ciona</taxon>
    </lineage>
</organism>
<dbReference type="FunFam" id="3.30.160.60:FF:000446">
    <property type="entry name" value="Zinc finger protein"/>
    <property type="match status" value="1"/>
</dbReference>
<feature type="domain" description="C2H2-type" evidence="7">
    <location>
        <begin position="13"/>
        <end position="33"/>
    </location>
</feature>
<evidence type="ECO:0000256" key="5">
    <source>
        <dbReference type="ARBA" id="ARBA00023242"/>
    </source>
</evidence>
<feature type="region of interest" description="Disordered" evidence="6">
    <location>
        <begin position="221"/>
        <end position="260"/>
    </location>
</feature>
<dbReference type="InterPro" id="IPR013087">
    <property type="entry name" value="Znf_C2H2_type"/>
</dbReference>
<name>Q4H2H2_CIOIN</name>
<proteinExistence type="evidence at transcript level"/>
<dbReference type="AlphaFoldDB" id="Q4H2H2"/>
<evidence type="ECO:0000259" key="7">
    <source>
        <dbReference type="PROSITE" id="PS00028"/>
    </source>
</evidence>
<evidence type="ECO:0000256" key="1">
    <source>
        <dbReference type="ARBA" id="ARBA00022723"/>
    </source>
</evidence>
<dbReference type="SUPFAM" id="SSF57667">
    <property type="entry name" value="beta-beta-alpha zinc fingers"/>
    <property type="match status" value="3"/>
</dbReference>